<accession>A0A2M4CC84</accession>
<evidence type="ECO:0000313" key="1">
    <source>
        <dbReference type="EMBL" id="MBW62953.1"/>
    </source>
</evidence>
<reference evidence="1" key="1">
    <citation type="submission" date="2018-01" db="EMBL/GenBank/DDBJ databases">
        <title>An insight into the sialome of Amazonian anophelines.</title>
        <authorList>
            <person name="Ribeiro J.M."/>
            <person name="Scarpassa V."/>
            <person name="Calvo E."/>
        </authorList>
    </citation>
    <scope>NUCLEOTIDE SEQUENCE</scope>
    <source>
        <tissue evidence="1">Salivary glands</tissue>
    </source>
</reference>
<dbReference type="AlphaFoldDB" id="A0A2M4CC84"/>
<protein>
    <submittedName>
        <fullName evidence="1">Putative secreted protein</fullName>
    </submittedName>
</protein>
<name>A0A2M4CC84_9DIPT</name>
<dbReference type="EMBL" id="GGFJ01013812">
    <property type="protein sequence ID" value="MBW62953.1"/>
    <property type="molecule type" value="Transcribed_RNA"/>
</dbReference>
<proteinExistence type="predicted"/>
<organism evidence="1">
    <name type="scientific">Anopheles marajoara</name>
    <dbReference type="NCBI Taxonomy" id="58244"/>
    <lineage>
        <taxon>Eukaryota</taxon>
        <taxon>Metazoa</taxon>
        <taxon>Ecdysozoa</taxon>
        <taxon>Arthropoda</taxon>
        <taxon>Hexapoda</taxon>
        <taxon>Insecta</taxon>
        <taxon>Pterygota</taxon>
        <taxon>Neoptera</taxon>
        <taxon>Endopterygota</taxon>
        <taxon>Diptera</taxon>
        <taxon>Nematocera</taxon>
        <taxon>Culicoidea</taxon>
        <taxon>Culicidae</taxon>
        <taxon>Anophelinae</taxon>
        <taxon>Anopheles</taxon>
    </lineage>
</organism>
<sequence length="77" mass="8860">MIVFRLAIIPRCRWRCTVRAIPICKSSHKHPTASSTVPPLSSRRTRSTWKRFPFMWPITSAARTAKSMVSCSIQRTN</sequence>